<dbReference type="PROSITE" id="PS00061">
    <property type="entry name" value="ADH_SHORT"/>
    <property type="match status" value="1"/>
</dbReference>
<dbReference type="FunFam" id="3.40.50.720:FF:000084">
    <property type="entry name" value="Short-chain dehydrogenase reductase"/>
    <property type="match status" value="1"/>
</dbReference>
<dbReference type="RefSeq" id="WP_279528653.1">
    <property type="nucleotide sequence ID" value="NZ_CP122312.1"/>
</dbReference>
<organism evidence="4 5">
    <name type="scientific">Halospeciosus flavus</name>
    <dbReference type="NCBI Taxonomy" id="3032283"/>
    <lineage>
        <taxon>Archaea</taxon>
        <taxon>Methanobacteriati</taxon>
        <taxon>Methanobacteriota</taxon>
        <taxon>Stenosarchaea group</taxon>
        <taxon>Halobacteria</taxon>
        <taxon>Halobacteriales</taxon>
        <taxon>Halobacteriaceae</taxon>
        <taxon>Halospeciosus</taxon>
    </lineage>
</organism>
<dbReference type="PRINTS" id="PR00080">
    <property type="entry name" value="SDRFAMILY"/>
</dbReference>
<evidence type="ECO:0000256" key="1">
    <source>
        <dbReference type="ARBA" id="ARBA00006484"/>
    </source>
</evidence>
<dbReference type="EMBL" id="JBHTAR010000011">
    <property type="protein sequence ID" value="MFC7198694.1"/>
    <property type="molecule type" value="Genomic_DNA"/>
</dbReference>
<protein>
    <submittedName>
        <fullName evidence="4">SDR family NAD(P)-dependent oxidoreductase</fullName>
        <ecNumber evidence="4">1.1.1.-</ecNumber>
    </submittedName>
</protein>
<dbReference type="GO" id="GO:0016616">
    <property type="term" value="F:oxidoreductase activity, acting on the CH-OH group of donors, NAD or NADP as acceptor"/>
    <property type="evidence" value="ECO:0007669"/>
    <property type="project" value="UniProtKB-ARBA"/>
</dbReference>
<dbReference type="SUPFAM" id="SSF51735">
    <property type="entry name" value="NAD(P)-binding Rossmann-fold domains"/>
    <property type="match status" value="1"/>
</dbReference>
<evidence type="ECO:0000259" key="3">
    <source>
        <dbReference type="SMART" id="SM00822"/>
    </source>
</evidence>
<dbReference type="PANTHER" id="PTHR42760">
    <property type="entry name" value="SHORT-CHAIN DEHYDROGENASES/REDUCTASES FAMILY MEMBER"/>
    <property type="match status" value="1"/>
</dbReference>
<dbReference type="AlphaFoldDB" id="A0ABD5Z0I8"/>
<keyword evidence="5" id="KW-1185">Reference proteome</keyword>
<name>A0ABD5Z0I8_9EURY</name>
<comment type="caution">
    <text evidence="4">The sequence shown here is derived from an EMBL/GenBank/DDBJ whole genome shotgun (WGS) entry which is preliminary data.</text>
</comment>
<dbReference type="Pfam" id="PF13561">
    <property type="entry name" value="adh_short_C2"/>
    <property type="match status" value="1"/>
</dbReference>
<dbReference type="InterPro" id="IPR036291">
    <property type="entry name" value="NAD(P)-bd_dom_sf"/>
</dbReference>
<dbReference type="Gene3D" id="3.40.50.720">
    <property type="entry name" value="NAD(P)-binding Rossmann-like Domain"/>
    <property type="match status" value="1"/>
</dbReference>
<proteinExistence type="inferred from homology"/>
<gene>
    <name evidence="4" type="ORF">ACFQJ9_04555</name>
</gene>
<dbReference type="SMART" id="SM00822">
    <property type="entry name" value="PKS_KR"/>
    <property type="match status" value="1"/>
</dbReference>
<feature type="domain" description="Ketoreductase" evidence="3">
    <location>
        <begin position="13"/>
        <end position="184"/>
    </location>
</feature>
<dbReference type="PANTHER" id="PTHR42760:SF133">
    <property type="entry name" value="3-OXOACYL-[ACYL-CARRIER-PROTEIN] REDUCTASE"/>
    <property type="match status" value="1"/>
</dbReference>
<dbReference type="EC" id="1.1.1.-" evidence="4"/>
<evidence type="ECO:0000256" key="2">
    <source>
        <dbReference type="ARBA" id="ARBA00023002"/>
    </source>
</evidence>
<accession>A0ABD5Z0I8</accession>
<dbReference type="PRINTS" id="PR00081">
    <property type="entry name" value="GDHRDH"/>
</dbReference>
<comment type="similarity">
    <text evidence="1">Belongs to the short-chain dehydrogenases/reductases (SDR) family.</text>
</comment>
<sequence length="257" mass="27043">MSDVPSQFDLSGRVAVVTGGTRGIGLAISRGFAQAGADVVPVSRTEADVEAAVETVREEGADSLVQPVDVTDEGDVERVFERTVDELGGVDVVVNNAGVNPDGALGPPERVETEDFDFTTDVNLRGAFRCAKHAAPHLQERGGNLVNVASVGGLVGLPRQHPYVASKHGLVGLTKSMALDWAPDVRVNAIAPGYVSTELVEEVEQNERLRNSILDRTPLDRFADPEEVAGPALFLASDAASYVTGSVLTADGGWTAR</sequence>
<dbReference type="InterPro" id="IPR002347">
    <property type="entry name" value="SDR_fam"/>
</dbReference>
<reference evidence="4 5" key="1">
    <citation type="journal article" date="2019" name="Int. J. Syst. Evol. Microbiol.">
        <title>The Global Catalogue of Microorganisms (GCM) 10K type strain sequencing project: providing services to taxonomists for standard genome sequencing and annotation.</title>
        <authorList>
            <consortium name="The Broad Institute Genomics Platform"/>
            <consortium name="The Broad Institute Genome Sequencing Center for Infectious Disease"/>
            <person name="Wu L."/>
            <person name="Ma J."/>
        </authorList>
    </citation>
    <scope>NUCLEOTIDE SEQUENCE [LARGE SCALE GENOMIC DNA]</scope>
    <source>
        <strain evidence="4 5">XZGYJ-43</strain>
    </source>
</reference>
<dbReference type="Proteomes" id="UP001596447">
    <property type="component" value="Unassembled WGS sequence"/>
</dbReference>
<evidence type="ECO:0000313" key="5">
    <source>
        <dbReference type="Proteomes" id="UP001596447"/>
    </source>
</evidence>
<dbReference type="InterPro" id="IPR057326">
    <property type="entry name" value="KR_dom"/>
</dbReference>
<evidence type="ECO:0000313" key="4">
    <source>
        <dbReference type="EMBL" id="MFC7198694.1"/>
    </source>
</evidence>
<dbReference type="NCBIfam" id="NF005559">
    <property type="entry name" value="PRK07231.1"/>
    <property type="match status" value="1"/>
</dbReference>
<dbReference type="InterPro" id="IPR020904">
    <property type="entry name" value="Sc_DH/Rdtase_CS"/>
</dbReference>
<keyword evidence="2 4" id="KW-0560">Oxidoreductase</keyword>